<dbReference type="InterPro" id="IPR010652">
    <property type="entry name" value="DUF1232"/>
</dbReference>
<evidence type="ECO:0000313" key="6">
    <source>
        <dbReference type="EMBL" id="ATD10319.1"/>
    </source>
</evidence>
<protein>
    <submittedName>
        <fullName evidence="7">DUF1232 domain-containing protein</fullName>
    </submittedName>
</protein>
<reference evidence="6 8" key="1">
    <citation type="submission" date="2015-06" db="EMBL/GenBank/DDBJ databases">
        <authorList>
            <person name="Xie B.-B."/>
            <person name="Rong J.-C."/>
            <person name="Qin Q.-L."/>
            <person name="Zhang Y.-Z."/>
        </authorList>
    </citation>
    <scope>NUCLEOTIDE SEQUENCE [LARGE SCALE GENOMIC DNA]</scope>
    <source>
        <strain evidence="6 8">JCM 20779</strain>
    </source>
</reference>
<comment type="subcellular location">
    <subcellularLocation>
        <location evidence="1">Endomembrane system</location>
        <topology evidence="1">Multi-pass membrane protein</topology>
    </subcellularLocation>
</comment>
<name>A0AAQ2IS42_PSEO7</name>
<sequence length="182" mass="20942">MSIEINFELSDSDLEHFRGMMKAAIEKNGDVSDAEIIAKARDLVATMEKSNLPEFVSTRLISLQTLIDAVLDEEWQMPEDEKREIMASLAYFSEPEDIVPDHIPVLGYVDDAIMIELVLQELSLDLKAYREFCGFRATEEARRGDNAKVDRESWLAGTRSQIRSSMRRSRSKNRSRFFSRIM</sequence>
<keyword evidence="8" id="KW-1185">Reference proteome</keyword>
<proteinExistence type="predicted"/>
<evidence type="ECO:0000256" key="2">
    <source>
        <dbReference type="ARBA" id="ARBA00022692"/>
    </source>
</evidence>
<evidence type="ECO:0000313" key="9">
    <source>
        <dbReference type="Proteomes" id="UP000305423"/>
    </source>
</evidence>
<dbReference type="Pfam" id="PF06803">
    <property type="entry name" value="DUF1232"/>
    <property type="match status" value="1"/>
</dbReference>
<reference evidence="7" key="4">
    <citation type="submission" date="2019-09" db="EMBL/GenBank/DDBJ databases">
        <title>Co-occurence of chitin degradation, pigmentation and bioactivity in marine Pseudoalteromonas.</title>
        <authorList>
            <person name="Sonnenschein E.C."/>
            <person name="Bech P.K."/>
        </authorList>
    </citation>
    <scope>NUCLEOTIDE SEQUENCE</scope>
    <source>
        <strain evidence="7">S1607</strain>
    </source>
</reference>
<reference evidence="9" key="3">
    <citation type="submission" date="2019-06" db="EMBL/GenBank/DDBJ databases">
        <title>Co-occurence of chitin degradation, pigmentation and bioactivity in marine Pseudoalteromonas.</title>
        <authorList>
            <person name="Sonnenschein E.C."/>
            <person name="Bech P.K."/>
        </authorList>
    </citation>
    <scope>NUCLEOTIDE SEQUENCE [LARGE SCALE GENOMIC DNA]</scope>
    <source>
        <strain evidence="9">S1607</strain>
    </source>
</reference>
<evidence type="ECO:0000313" key="8">
    <source>
        <dbReference type="Proteomes" id="UP000016521"/>
    </source>
</evidence>
<dbReference type="AlphaFoldDB" id="A0AAQ2IS42"/>
<dbReference type="RefSeq" id="WP_010377130.1">
    <property type="nucleotide sequence ID" value="NZ_CP011925.1"/>
</dbReference>
<dbReference type="Proteomes" id="UP000016521">
    <property type="component" value="Chromosome II"/>
</dbReference>
<dbReference type="EMBL" id="CP011925">
    <property type="protein sequence ID" value="ATD10319.1"/>
    <property type="molecule type" value="Genomic_DNA"/>
</dbReference>
<dbReference type="EMBL" id="PNEL01000032">
    <property type="protein sequence ID" value="TMN76261.1"/>
    <property type="molecule type" value="Genomic_DNA"/>
</dbReference>
<evidence type="ECO:0000259" key="5">
    <source>
        <dbReference type="Pfam" id="PF06803"/>
    </source>
</evidence>
<keyword evidence="2" id="KW-0812">Transmembrane</keyword>
<evidence type="ECO:0000256" key="1">
    <source>
        <dbReference type="ARBA" id="ARBA00004127"/>
    </source>
</evidence>
<evidence type="ECO:0000313" key="7">
    <source>
        <dbReference type="EMBL" id="TMN76261.1"/>
    </source>
</evidence>
<organism evidence="7 9">
    <name type="scientific">Pseudoalteromonas piscicida</name>
    <dbReference type="NCBI Taxonomy" id="43662"/>
    <lineage>
        <taxon>Bacteria</taxon>
        <taxon>Pseudomonadati</taxon>
        <taxon>Pseudomonadota</taxon>
        <taxon>Gammaproteobacteria</taxon>
        <taxon>Alteromonadales</taxon>
        <taxon>Pseudoalteromonadaceae</taxon>
        <taxon>Pseudoalteromonas</taxon>
    </lineage>
</organism>
<keyword evidence="3" id="KW-1133">Transmembrane helix</keyword>
<evidence type="ECO:0000256" key="3">
    <source>
        <dbReference type="ARBA" id="ARBA00022989"/>
    </source>
</evidence>
<accession>A0AAQ2IS42</accession>
<reference evidence="7 9" key="2">
    <citation type="submission" date="2017-12" db="EMBL/GenBank/DDBJ databases">
        <authorList>
            <person name="Paulsen S."/>
            <person name="Gram L.K."/>
        </authorList>
    </citation>
    <scope>NUCLEOTIDE SEQUENCE [LARGE SCALE GENOMIC DNA]</scope>
    <source>
        <strain evidence="7 9">S1607</strain>
    </source>
</reference>
<feature type="domain" description="DUF1232" evidence="5">
    <location>
        <begin position="85"/>
        <end position="115"/>
    </location>
</feature>
<dbReference type="Proteomes" id="UP000305423">
    <property type="component" value="Unassembled WGS sequence"/>
</dbReference>
<gene>
    <name evidence="7" type="ORF">CWB74_13775</name>
    <name evidence="6" type="ORF">PPIS_b1326</name>
</gene>
<keyword evidence="4" id="KW-0472">Membrane</keyword>
<evidence type="ECO:0000256" key="4">
    <source>
        <dbReference type="ARBA" id="ARBA00023136"/>
    </source>
</evidence>
<dbReference type="GO" id="GO:0012505">
    <property type="term" value="C:endomembrane system"/>
    <property type="evidence" value="ECO:0007669"/>
    <property type="project" value="UniProtKB-SubCell"/>
</dbReference>